<comment type="similarity">
    <text evidence="2">Belongs to the peptidase S1 family. CLIP subfamily.</text>
</comment>
<organism evidence="5">
    <name type="scientific">Rhipicephalus microplus</name>
    <name type="common">Cattle tick</name>
    <name type="synonym">Boophilus microplus</name>
    <dbReference type="NCBI Taxonomy" id="6941"/>
    <lineage>
        <taxon>Eukaryota</taxon>
        <taxon>Metazoa</taxon>
        <taxon>Ecdysozoa</taxon>
        <taxon>Arthropoda</taxon>
        <taxon>Chelicerata</taxon>
        <taxon>Arachnida</taxon>
        <taxon>Acari</taxon>
        <taxon>Parasitiformes</taxon>
        <taxon>Ixodida</taxon>
        <taxon>Ixodoidea</taxon>
        <taxon>Ixodidae</taxon>
        <taxon>Rhipicephalinae</taxon>
        <taxon>Rhipicephalus</taxon>
        <taxon>Boophilus</taxon>
    </lineage>
</organism>
<accession>A0A6G5A906</accession>
<dbReference type="Pfam" id="PF00089">
    <property type="entry name" value="Trypsin"/>
    <property type="match status" value="1"/>
</dbReference>
<dbReference type="InterPro" id="IPR043504">
    <property type="entry name" value="Peptidase_S1_PA_chymotrypsin"/>
</dbReference>
<dbReference type="AlphaFoldDB" id="A0A6G5A906"/>
<dbReference type="InterPro" id="IPR001314">
    <property type="entry name" value="Peptidase_S1A"/>
</dbReference>
<dbReference type="InterPro" id="IPR009003">
    <property type="entry name" value="Peptidase_S1_PA"/>
</dbReference>
<evidence type="ECO:0000256" key="2">
    <source>
        <dbReference type="ARBA" id="ARBA00024195"/>
    </source>
</evidence>
<dbReference type="InterPro" id="IPR051487">
    <property type="entry name" value="Ser/Thr_Proteases_Immune/Dev"/>
</dbReference>
<dbReference type="SMART" id="SM00020">
    <property type="entry name" value="Tryp_SPc"/>
    <property type="match status" value="1"/>
</dbReference>
<sequence length="211" mass="23731">MGLLWAVYTAHKHLLLKAFALVILTTTLSISANRMDRCINWKGCGLSEPVGRVYNGKPITREEVPWLVFIYVHSNTSKGNACGGSIITRNVILTAAHCLKTDPRPKKVSVWFNSTTFRGNVLQATKMVMHPRFVGNFLDKLHDIALLKLPLKLKFNSIMKPVCLPERDIHVMGKPLTVVGTGWTEAADQLSQRAMYAQVYAMKKNIVYVHR</sequence>
<dbReference type="OrthoDB" id="6496394at2759"/>
<evidence type="ECO:0000259" key="4">
    <source>
        <dbReference type="PROSITE" id="PS50240"/>
    </source>
</evidence>
<dbReference type="FunFam" id="2.40.10.10:FF:000068">
    <property type="entry name" value="transmembrane protease serine 2"/>
    <property type="match status" value="1"/>
</dbReference>
<feature type="transmembrane region" description="Helical" evidence="3">
    <location>
        <begin position="14"/>
        <end position="32"/>
    </location>
</feature>
<dbReference type="SUPFAM" id="SSF50494">
    <property type="entry name" value="Trypsin-like serine proteases"/>
    <property type="match status" value="1"/>
</dbReference>
<dbReference type="PRINTS" id="PR00722">
    <property type="entry name" value="CHYMOTRYPSIN"/>
</dbReference>
<dbReference type="VEuPathDB" id="VectorBase:LOC119164447"/>
<keyword evidence="1" id="KW-1015">Disulfide bond</keyword>
<name>A0A6G5A906_RHIMP</name>
<protein>
    <submittedName>
        <fullName evidence="5">Putative serine protease like protein</fullName>
    </submittedName>
</protein>
<dbReference type="PANTHER" id="PTHR24256">
    <property type="entry name" value="TRYPTASE-RELATED"/>
    <property type="match status" value="1"/>
</dbReference>
<evidence type="ECO:0000256" key="1">
    <source>
        <dbReference type="ARBA" id="ARBA00023157"/>
    </source>
</evidence>
<evidence type="ECO:0000313" key="5">
    <source>
        <dbReference type="EMBL" id="NIE46666.1"/>
    </source>
</evidence>
<keyword evidence="5" id="KW-0378">Hydrolase</keyword>
<dbReference type="InterPro" id="IPR018114">
    <property type="entry name" value="TRYPSIN_HIS"/>
</dbReference>
<dbReference type="EMBL" id="GIKN01004393">
    <property type="protein sequence ID" value="NIE46666.1"/>
    <property type="molecule type" value="Transcribed_RNA"/>
</dbReference>
<dbReference type="Gene3D" id="2.40.10.10">
    <property type="entry name" value="Trypsin-like serine proteases"/>
    <property type="match status" value="1"/>
</dbReference>
<proteinExistence type="inferred from homology"/>
<dbReference type="GO" id="GO:0004252">
    <property type="term" value="F:serine-type endopeptidase activity"/>
    <property type="evidence" value="ECO:0007669"/>
    <property type="project" value="InterPro"/>
</dbReference>
<keyword evidence="3" id="KW-0812">Transmembrane</keyword>
<dbReference type="PROSITE" id="PS00134">
    <property type="entry name" value="TRYPSIN_HIS"/>
    <property type="match status" value="1"/>
</dbReference>
<keyword evidence="3" id="KW-1133">Transmembrane helix</keyword>
<dbReference type="GO" id="GO:0006508">
    <property type="term" value="P:proteolysis"/>
    <property type="evidence" value="ECO:0007669"/>
    <property type="project" value="UniProtKB-KW"/>
</dbReference>
<dbReference type="InterPro" id="IPR001254">
    <property type="entry name" value="Trypsin_dom"/>
</dbReference>
<evidence type="ECO:0000256" key="3">
    <source>
        <dbReference type="SAM" id="Phobius"/>
    </source>
</evidence>
<feature type="domain" description="Peptidase S1" evidence="4">
    <location>
        <begin position="53"/>
        <end position="211"/>
    </location>
</feature>
<keyword evidence="5" id="KW-0645">Protease</keyword>
<keyword evidence="3" id="KW-0472">Membrane</keyword>
<reference evidence="5" key="1">
    <citation type="submission" date="2020-03" db="EMBL/GenBank/DDBJ databases">
        <title>A transcriptome and proteome of the tick Rhipicephalus microplus shaped by the genetic composition of its hosts and developmental stage.</title>
        <authorList>
            <person name="Garcia G.R."/>
            <person name="Ribeiro J.M.C."/>
            <person name="Maruyama S.R."/>
            <person name="Gardinasse L.G."/>
            <person name="Nelson K."/>
            <person name="Ferreira B.R."/>
            <person name="Andrade T.G."/>
            <person name="Santos I.K.F.M."/>
        </authorList>
    </citation>
    <scope>NUCLEOTIDE SEQUENCE</scope>
    <source>
        <strain evidence="5">NSGR</strain>
        <tissue evidence="5">Salivary glands</tissue>
    </source>
</reference>
<dbReference type="PROSITE" id="PS50240">
    <property type="entry name" value="TRYPSIN_DOM"/>
    <property type="match status" value="1"/>
</dbReference>